<organism evidence="3 4">
    <name type="scientific">Acaulospora morrowiae</name>
    <dbReference type="NCBI Taxonomy" id="94023"/>
    <lineage>
        <taxon>Eukaryota</taxon>
        <taxon>Fungi</taxon>
        <taxon>Fungi incertae sedis</taxon>
        <taxon>Mucoromycota</taxon>
        <taxon>Glomeromycotina</taxon>
        <taxon>Glomeromycetes</taxon>
        <taxon>Diversisporales</taxon>
        <taxon>Acaulosporaceae</taxon>
        <taxon>Acaulospora</taxon>
    </lineage>
</organism>
<accession>A0A9N9CIH7</accession>
<protein>
    <submittedName>
        <fullName evidence="3">11812_t:CDS:1</fullName>
    </submittedName>
</protein>
<name>A0A9N9CIH7_9GLOM</name>
<dbReference type="Pfam" id="PF07534">
    <property type="entry name" value="TLD"/>
    <property type="match status" value="1"/>
</dbReference>
<dbReference type="Pfam" id="PF00651">
    <property type="entry name" value="BTB"/>
    <property type="match status" value="1"/>
</dbReference>
<dbReference type="PANTHER" id="PTHR24410:SF23">
    <property type="entry name" value="BTB DOMAIN-CONTAINING PROTEIN-RELATED"/>
    <property type="match status" value="1"/>
</dbReference>
<dbReference type="InterPro" id="IPR006571">
    <property type="entry name" value="TLDc_dom"/>
</dbReference>
<proteinExistence type="predicted"/>
<feature type="domain" description="TLDc" evidence="2">
    <location>
        <begin position="226"/>
        <end position="403"/>
    </location>
</feature>
<feature type="domain" description="BTB" evidence="1">
    <location>
        <begin position="23"/>
        <end position="96"/>
    </location>
</feature>
<dbReference type="InterPro" id="IPR000210">
    <property type="entry name" value="BTB/POZ_dom"/>
</dbReference>
<dbReference type="EMBL" id="CAJVPV010006087">
    <property type="protein sequence ID" value="CAG8600155.1"/>
    <property type="molecule type" value="Genomic_DNA"/>
</dbReference>
<reference evidence="3" key="1">
    <citation type="submission" date="2021-06" db="EMBL/GenBank/DDBJ databases">
        <authorList>
            <person name="Kallberg Y."/>
            <person name="Tangrot J."/>
            <person name="Rosling A."/>
        </authorList>
    </citation>
    <scope>NUCLEOTIDE SEQUENCE</scope>
    <source>
        <strain evidence="3">CL551</strain>
    </source>
</reference>
<evidence type="ECO:0000313" key="4">
    <source>
        <dbReference type="Proteomes" id="UP000789342"/>
    </source>
</evidence>
<dbReference type="OrthoDB" id="25620at2759"/>
<evidence type="ECO:0000313" key="3">
    <source>
        <dbReference type="EMBL" id="CAG8600155.1"/>
    </source>
</evidence>
<dbReference type="InterPro" id="IPR011333">
    <property type="entry name" value="SKP1/BTB/POZ_sf"/>
</dbReference>
<keyword evidence="4" id="KW-1185">Reference proteome</keyword>
<sequence length="410" mass="47082">MVSTLHADLINDIGSLLQSGQNYDVVIYAGEEPNTKEYLAHSLILCARSSYFQAALLNNWERKNGGVTVFKKPNISANIFGILLRYLYTATIDLDHLSAIEVLKLWAAADDLDLQKFSDFIRSHLDDKKIDYLRQDPVQFIRTIDNVHEWGVEDFTILRKTLHPFIPLVRWFQIPASDFWRKVRPFEKILPKELYISIIGHHLDPSSQPHHNSDVLPPRFHAVDSVIIDQKHFDIITGWIDDKTIGSECKNKSSPYYFRCLFRASRDGFGAPNFHKLCNEQGPTIMISKVRETGQIIGGHNPLNWQEGSYQYDTWLETKKSFLFSFKNKQNVESAVIARVTNPQYAIGFSPQRGPSFGDGWDLTIESDGSLYSHSNNSYSDITKFINNATRMSLEDYEVFQIVLKNPKEK</sequence>
<gene>
    <name evidence="3" type="ORF">AMORRO_LOCUS7750</name>
</gene>
<dbReference type="Gene3D" id="3.30.710.10">
    <property type="entry name" value="Potassium Channel Kv1.1, Chain A"/>
    <property type="match status" value="1"/>
</dbReference>
<dbReference type="PROSITE" id="PS50097">
    <property type="entry name" value="BTB"/>
    <property type="match status" value="1"/>
</dbReference>
<dbReference type="Proteomes" id="UP000789342">
    <property type="component" value="Unassembled WGS sequence"/>
</dbReference>
<evidence type="ECO:0000259" key="2">
    <source>
        <dbReference type="PROSITE" id="PS51886"/>
    </source>
</evidence>
<dbReference type="AlphaFoldDB" id="A0A9N9CIH7"/>
<evidence type="ECO:0000259" key="1">
    <source>
        <dbReference type="PROSITE" id="PS50097"/>
    </source>
</evidence>
<dbReference type="PANTHER" id="PTHR24410">
    <property type="entry name" value="HL07962P-RELATED"/>
    <property type="match status" value="1"/>
</dbReference>
<dbReference type="SMART" id="SM00584">
    <property type="entry name" value="TLDc"/>
    <property type="match status" value="1"/>
</dbReference>
<dbReference type="SMART" id="SM00225">
    <property type="entry name" value="BTB"/>
    <property type="match status" value="1"/>
</dbReference>
<dbReference type="SUPFAM" id="SSF54695">
    <property type="entry name" value="POZ domain"/>
    <property type="match status" value="1"/>
</dbReference>
<comment type="caution">
    <text evidence="3">The sequence shown here is derived from an EMBL/GenBank/DDBJ whole genome shotgun (WGS) entry which is preliminary data.</text>
</comment>
<dbReference type="CDD" id="cd18186">
    <property type="entry name" value="BTB_POZ_ZBTB_KLHL-like"/>
    <property type="match status" value="1"/>
</dbReference>
<dbReference type="PROSITE" id="PS51886">
    <property type="entry name" value="TLDC"/>
    <property type="match status" value="1"/>
</dbReference>
<dbReference type="InterPro" id="IPR051481">
    <property type="entry name" value="BTB-POZ/Galectin-3-binding"/>
</dbReference>